<dbReference type="InterPro" id="IPR006336">
    <property type="entry name" value="GCS2"/>
</dbReference>
<comment type="catalytic activity">
    <reaction evidence="4">
        <text>L-cysteine + L-glutamate + ATP = gamma-L-glutamyl-L-cysteine + ADP + phosphate + H(+)</text>
        <dbReference type="Rhea" id="RHEA:13285"/>
        <dbReference type="ChEBI" id="CHEBI:15378"/>
        <dbReference type="ChEBI" id="CHEBI:29985"/>
        <dbReference type="ChEBI" id="CHEBI:30616"/>
        <dbReference type="ChEBI" id="CHEBI:35235"/>
        <dbReference type="ChEBI" id="CHEBI:43474"/>
        <dbReference type="ChEBI" id="CHEBI:58173"/>
        <dbReference type="ChEBI" id="CHEBI:456216"/>
        <dbReference type="EC" id="6.3.2.2"/>
    </reaction>
</comment>
<dbReference type="GO" id="GO:0004357">
    <property type="term" value="F:glutamate-cysteine ligase activity"/>
    <property type="evidence" value="ECO:0007669"/>
    <property type="project" value="UniProtKB-EC"/>
</dbReference>
<evidence type="ECO:0000256" key="3">
    <source>
        <dbReference type="ARBA" id="ARBA00022840"/>
    </source>
</evidence>
<dbReference type="GO" id="GO:0005524">
    <property type="term" value="F:ATP binding"/>
    <property type="evidence" value="ECO:0007669"/>
    <property type="project" value="UniProtKB-KW"/>
</dbReference>
<organism evidence="5">
    <name type="scientific">Rheinheimera sp. BAL341</name>
    <dbReference type="NCBI Taxonomy" id="1708203"/>
    <lineage>
        <taxon>Bacteria</taxon>
        <taxon>Pseudomonadati</taxon>
        <taxon>Pseudomonadota</taxon>
        <taxon>Gammaproteobacteria</taxon>
        <taxon>Chromatiales</taxon>
        <taxon>Chromatiaceae</taxon>
        <taxon>Rheinheimera</taxon>
    </lineage>
</organism>
<dbReference type="InterPro" id="IPR050141">
    <property type="entry name" value="GCL_type2/YbdK_subfam"/>
</dbReference>
<accession>A0A486XX14</accession>
<comment type="function">
    <text evidence="4">ATP-dependent carboxylate-amine ligase which exhibits weak glutamate--cysteine ligase activity.</text>
</comment>
<evidence type="ECO:0000256" key="2">
    <source>
        <dbReference type="ARBA" id="ARBA00022741"/>
    </source>
</evidence>
<dbReference type="EC" id="6.3.2.2" evidence="4"/>
<sequence>MITQFSFGNEEEFLLLANSQPFVMPLQDLIATPNCPAGQWSHEAHKGMLEYATPICHSLQSLYQHILHSRQFLAQLTGQMQLELFCGGTHPQLNWPMLETTAAYQAMFDEYQDTLKSLTLFGMHTHIGIPDNILLVQVFNALRPYLAPLLALSANSPFYCGRDTGLSSYRAMQFLLMPRTGIPPLINSVAAEQARIADLLQRGSIHKATSIWTDARLHPIYNTIEVRVCDMQTAPEEAAALAVLTAAIAIWLAQQIEQGKQPETGDDWLLREDRWQAARRGVAATLQQRQGTKTVTDFWQEMLNTLAPLLRQQQVEHIADTIRFMLQRGGGAAVQRQYWYSKPSAVLALVN</sequence>
<keyword evidence="1 4" id="KW-0436">Ligase</keyword>
<evidence type="ECO:0000313" key="5">
    <source>
        <dbReference type="EMBL" id="VHO06107.1"/>
    </source>
</evidence>
<dbReference type="HAMAP" id="MF_01609">
    <property type="entry name" value="Glu_cys_ligase_2"/>
    <property type="match status" value="1"/>
</dbReference>
<keyword evidence="3 4" id="KW-0067">ATP-binding</keyword>
<name>A0A486XX14_9GAMM</name>
<dbReference type="AlphaFoldDB" id="A0A486XX14"/>
<dbReference type="Pfam" id="PF04107">
    <property type="entry name" value="GCS2"/>
    <property type="match status" value="1"/>
</dbReference>
<dbReference type="Gene3D" id="3.30.590.20">
    <property type="match status" value="1"/>
</dbReference>
<reference evidence="5" key="1">
    <citation type="submission" date="2019-04" db="EMBL/GenBank/DDBJ databases">
        <authorList>
            <person name="Brambilla D."/>
        </authorList>
    </citation>
    <scope>NUCLEOTIDE SEQUENCE</scope>
    <source>
        <strain evidence="5">BAL1</strain>
    </source>
</reference>
<evidence type="ECO:0000256" key="1">
    <source>
        <dbReference type="ARBA" id="ARBA00022598"/>
    </source>
</evidence>
<evidence type="ECO:0000256" key="4">
    <source>
        <dbReference type="HAMAP-Rule" id="MF_01609"/>
    </source>
</evidence>
<dbReference type="SUPFAM" id="SSF55931">
    <property type="entry name" value="Glutamine synthetase/guanido kinase"/>
    <property type="match status" value="1"/>
</dbReference>
<gene>
    <name evidence="5" type="ORF">BAL341_3164</name>
</gene>
<dbReference type="GO" id="GO:0042398">
    <property type="term" value="P:modified amino acid biosynthetic process"/>
    <property type="evidence" value="ECO:0007669"/>
    <property type="project" value="InterPro"/>
</dbReference>
<dbReference type="NCBIfam" id="TIGR02050">
    <property type="entry name" value="gshA_cyan_rel"/>
    <property type="match status" value="1"/>
</dbReference>
<protein>
    <recommendedName>
        <fullName evidence="4">Putative glutamate--cysteine ligase 2</fullName>
        <ecNumber evidence="4">6.3.2.2</ecNumber>
    </recommendedName>
    <alternativeName>
        <fullName evidence="4">Gamma-glutamylcysteine synthetase 2</fullName>
        <shortName evidence="4">GCS 2</shortName>
        <shortName evidence="4">Gamma-GCS 2</shortName>
    </alternativeName>
</protein>
<dbReference type="EMBL" id="CAAJGR010000021">
    <property type="protein sequence ID" value="VHO06107.1"/>
    <property type="molecule type" value="Genomic_DNA"/>
</dbReference>
<dbReference type="PANTHER" id="PTHR36510:SF1">
    <property type="entry name" value="GLUTAMATE--CYSTEINE LIGASE 2-RELATED"/>
    <property type="match status" value="1"/>
</dbReference>
<dbReference type="InterPro" id="IPR014746">
    <property type="entry name" value="Gln_synth/guanido_kin_cat_dom"/>
</dbReference>
<comment type="similarity">
    <text evidence="4">Belongs to the glutamate--cysteine ligase type 2 family. YbdK subfamily.</text>
</comment>
<dbReference type="PANTHER" id="PTHR36510">
    <property type="entry name" value="GLUTAMATE--CYSTEINE LIGASE 2-RELATED"/>
    <property type="match status" value="1"/>
</dbReference>
<dbReference type="InterPro" id="IPR011793">
    <property type="entry name" value="YbdK"/>
</dbReference>
<keyword evidence="2 4" id="KW-0547">Nucleotide-binding</keyword>
<proteinExistence type="inferred from homology"/>